<dbReference type="FunFam" id="1.20.1070.10:FF:000490">
    <property type="entry name" value="Growth hormone releasing hormone receptor 2"/>
    <property type="match status" value="1"/>
</dbReference>
<evidence type="ECO:0000313" key="20">
    <source>
        <dbReference type="Proteomes" id="UP001279410"/>
    </source>
</evidence>
<keyword evidence="8 15" id="KW-0547">Nucleotide-binding</keyword>
<evidence type="ECO:0000256" key="12">
    <source>
        <dbReference type="ARBA" id="ARBA00022989"/>
    </source>
</evidence>
<dbReference type="InterPro" id="IPR002133">
    <property type="entry name" value="S-AdoMet_synthetase"/>
</dbReference>
<keyword evidence="9 15" id="KW-0067">ATP-binding</keyword>
<dbReference type="PROSITE" id="PS00376">
    <property type="entry name" value="ADOMET_SYNTHASE_1"/>
    <property type="match status" value="1"/>
</dbReference>
<dbReference type="AlphaFoldDB" id="A0AAD3MUR6"/>
<dbReference type="Proteomes" id="UP001279410">
    <property type="component" value="Unassembled WGS sequence"/>
</dbReference>
<comment type="pathway">
    <text evidence="2 15">Amino-acid biosynthesis; S-adenosyl-L-methionine biosynthesis; S-adenosyl-L-methionine from L-methionine: step 1/1.</text>
</comment>
<dbReference type="Pfam" id="PF02772">
    <property type="entry name" value="S-AdoMet_synt_M"/>
    <property type="match status" value="1"/>
</dbReference>
<dbReference type="GO" id="GO:0006730">
    <property type="term" value="P:one-carbon metabolic process"/>
    <property type="evidence" value="ECO:0007669"/>
    <property type="project" value="UniProtKB-KW"/>
</dbReference>
<dbReference type="GO" id="GO:0016020">
    <property type="term" value="C:membrane"/>
    <property type="evidence" value="ECO:0007669"/>
    <property type="project" value="UniProtKB-SubCell"/>
</dbReference>
<evidence type="ECO:0000256" key="3">
    <source>
        <dbReference type="ARBA" id="ARBA00009685"/>
    </source>
</evidence>
<comment type="cofactor">
    <cofactor evidence="15">
        <name>Mg(2+)</name>
        <dbReference type="ChEBI" id="CHEBI:18420"/>
    </cofactor>
    <text evidence="15">Binds 2 magnesium ions per subunit. The magnesium ions interact primarily with the substrate.</text>
</comment>
<dbReference type="InterPro" id="IPR017981">
    <property type="entry name" value="GPCR_2-like_7TM"/>
</dbReference>
<dbReference type="GO" id="GO:0005524">
    <property type="term" value="F:ATP binding"/>
    <property type="evidence" value="ECO:0007669"/>
    <property type="project" value="UniProtKB-KW"/>
</dbReference>
<feature type="non-terminal residue" evidence="19">
    <location>
        <position position="686"/>
    </location>
</feature>
<dbReference type="Gene3D" id="3.30.300.10">
    <property type="match status" value="3"/>
</dbReference>
<dbReference type="PROSITE" id="PS00650">
    <property type="entry name" value="G_PROTEIN_RECEP_F2_2"/>
    <property type="match status" value="1"/>
</dbReference>
<dbReference type="PROSITE" id="PS00377">
    <property type="entry name" value="ADOMET_SYNTHASE_2"/>
    <property type="match status" value="1"/>
</dbReference>
<dbReference type="InterPro" id="IPR000832">
    <property type="entry name" value="GPCR_2_secretin-like"/>
</dbReference>
<dbReference type="InterPro" id="IPR022628">
    <property type="entry name" value="S-AdoMet_synt_N"/>
</dbReference>
<dbReference type="InterPro" id="IPR022630">
    <property type="entry name" value="S-AdoMet_synt_C"/>
</dbReference>
<feature type="transmembrane region" description="Helical" evidence="17">
    <location>
        <begin position="176"/>
        <end position="196"/>
    </location>
</feature>
<dbReference type="SUPFAM" id="SSF81321">
    <property type="entry name" value="Family A G protein-coupled receptor-like"/>
    <property type="match status" value="1"/>
</dbReference>
<dbReference type="CDD" id="cd18079">
    <property type="entry name" value="S-AdoMet_synt"/>
    <property type="match status" value="1"/>
</dbReference>
<dbReference type="InterPro" id="IPR022629">
    <property type="entry name" value="S-AdoMet_synt_central"/>
</dbReference>
<dbReference type="InterPro" id="IPR017983">
    <property type="entry name" value="GPCR_2_secretin-like_CS"/>
</dbReference>
<feature type="transmembrane region" description="Helical" evidence="17">
    <location>
        <begin position="292"/>
        <end position="312"/>
    </location>
</feature>
<feature type="transmembrane region" description="Helical" evidence="17">
    <location>
        <begin position="65"/>
        <end position="88"/>
    </location>
</feature>
<evidence type="ECO:0000259" key="18">
    <source>
        <dbReference type="PROSITE" id="PS50261"/>
    </source>
</evidence>
<comment type="similarity">
    <text evidence="3 16">Belongs to the AdoMet synthase family.</text>
</comment>
<reference evidence="19" key="1">
    <citation type="submission" date="2022-08" db="EMBL/GenBank/DDBJ databases">
        <title>Genome sequencing of akame (Lates japonicus).</title>
        <authorList>
            <person name="Hashiguchi Y."/>
            <person name="Takahashi H."/>
        </authorList>
    </citation>
    <scope>NUCLEOTIDE SEQUENCE</scope>
    <source>
        <strain evidence="19">Kochi</strain>
    </source>
</reference>
<comment type="function">
    <text evidence="15">Catalyzes the formation of S-adenosylmethionine from methionine and ATP.</text>
</comment>
<comment type="caution">
    <text evidence="19">The sequence shown here is derived from an EMBL/GenBank/DDBJ whole genome shotgun (WGS) entry which is preliminary data.</text>
</comment>
<feature type="domain" description="G-protein coupled receptors family 2 profile 2" evidence="18">
    <location>
        <begin position="63"/>
        <end position="313"/>
    </location>
</feature>
<dbReference type="Pfam" id="PF02773">
    <property type="entry name" value="S-AdoMet_synt_C"/>
    <property type="match status" value="1"/>
</dbReference>
<dbReference type="NCBIfam" id="TIGR01034">
    <property type="entry name" value="metK"/>
    <property type="match status" value="1"/>
</dbReference>
<accession>A0AAD3MUR6</accession>
<comment type="catalytic activity">
    <reaction evidence="14 15">
        <text>L-methionine + ATP + H2O = S-adenosyl-L-methionine + phosphate + diphosphate</text>
        <dbReference type="Rhea" id="RHEA:21080"/>
        <dbReference type="ChEBI" id="CHEBI:15377"/>
        <dbReference type="ChEBI" id="CHEBI:30616"/>
        <dbReference type="ChEBI" id="CHEBI:33019"/>
        <dbReference type="ChEBI" id="CHEBI:43474"/>
        <dbReference type="ChEBI" id="CHEBI:57844"/>
        <dbReference type="ChEBI" id="CHEBI:59789"/>
        <dbReference type="EC" id="2.5.1.6"/>
    </reaction>
</comment>
<evidence type="ECO:0000256" key="11">
    <source>
        <dbReference type="ARBA" id="ARBA00022958"/>
    </source>
</evidence>
<dbReference type="FunFam" id="3.30.300.10:FF:000001">
    <property type="entry name" value="S-adenosylmethionine synthase"/>
    <property type="match status" value="1"/>
</dbReference>
<dbReference type="CDD" id="cd15271">
    <property type="entry name" value="7tmB1_GHRHR2"/>
    <property type="match status" value="1"/>
</dbReference>
<keyword evidence="7 15" id="KW-0479">Metal-binding</keyword>
<dbReference type="Gene3D" id="1.20.1070.10">
    <property type="entry name" value="Rhodopsin 7-helix transmembrane proteins"/>
    <property type="match status" value="1"/>
</dbReference>
<evidence type="ECO:0000256" key="4">
    <source>
        <dbReference type="ARBA" id="ARBA00022563"/>
    </source>
</evidence>
<keyword evidence="10 15" id="KW-0460">Magnesium</keyword>
<dbReference type="GO" id="GO:0006556">
    <property type="term" value="P:S-adenosylmethionine biosynthetic process"/>
    <property type="evidence" value="ECO:0007669"/>
    <property type="project" value="InterPro"/>
</dbReference>
<name>A0AAD3MUR6_LATJO</name>
<evidence type="ECO:0000256" key="17">
    <source>
        <dbReference type="SAM" id="Phobius"/>
    </source>
</evidence>
<dbReference type="PANTHER" id="PTHR11964">
    <property type="entry name" value="S-ADENOSYLMETHIONINE SYNTHETASE"/>
    <property type="match status" value="1"/>
</dbReference>
<dbReference type="GO" id="GO:0004478">
    <property type="term" value="F:methionine adenosyltransferase activity"/>
    <property type="evidence" value="ECO:0007669"/>
    <property type="project" value="UniProtKB-EC"/>
</dbReference>
<evidence type="ECO:0000256" key="16">
    <source>
        <dbReference type="RuleBase" id="RU004462"/>
    </source>
</evidence>
<dbReference type="SUPFAM" id="SSF55973">
    <property type="entry name" value="S-adenosylmethionine synthetase"/>
    <property type="match status" value="3"/>
</dbReference>
<feature type="transmembrane region" description="Helical" evidence="17">
    <location>
        <begin position="216"/>
        <end position="240"/>
    </location>
</feature>
<organism evidence="19 20">
    <name type="scientific">Lates japonicus</name>
    <name type="common">Japanese lates</name>
    <dbReference type="NCBI Taxonomy" id="270547"/>
    <lineage>
        <taxon>Eukaryota</taxon>
        <taxon>Metazoa</taxon>
        <taxon>Chordata</taxon>
        <taxon>Craniata</taxon>
        <taxon>Vertebrata</taxon>
        <taxon>Euteleostomi</taxon>
        <taxon>Actinopterygii</taxon>
        <taxon>Neopterygii</taxon>
        <taxon>Teleostei</taxon>
        <taxon>Neoteleostei</taxon>
        <taxon>Acanthomorphata</taxon>
        <taxon>Carangaria</taxon>
        <taxon>Carangaria incertae sedis</taxon>
        <taxon>Centropomidae</taxon>
        <taxon>Lates</taxon>
    </lineage>
</organism>
<keyword evidence="5 15" id="KW-0808">Transferase</keyword>
<dbReference type="GO" id="GO:0046872">
    <property type="term" value="F:metal ion binding"/>
    <property type="evidence" value="ECO:0007669"/>
    <property type="project" value="UniProtKB-KW"/>
</dbReference>
<dbReference type="PROSITE" id="PS50261">
    <property type="entry name" value="G_PROTEIN_RECEP_F2_4"/>
    <property type="match status" value="1"/>
</dbReference>
<evidence type="ECO:0000256" key="13">
    <source>
        <dbReference type="ARBA" id="ARBA00023136"/>
    </source>
</evidence>
<sequence>DKQVPATASHNVLENIFSSALITRNCTVQGWSKPNLPYYKACYSEAYEQDEDMRREKNYFDTLKLMYSVGYGVSLAALLIAVVVFCCFRKLLCTRNYIHLNLFVTFMLRSLAVFIKDAVLFVDKSMDHCTVSTLQCKAAVTFFHFCVLSNFSWLLVEGLYLQTLLLFAFTQTRKLFWIYAVIGWSAPTVTVVMWALLKKQLDDEGCWDNLESRLWWIIKIPILLSIFINFLIFLNISRIIIQKTKATHINQRETQPYRRLVHSTLLLIPLFGVHYVVFALFPEHIGMGPRLYLELVLGSFQGFIVAVLYCFLNGEVQKEIHSSYLSSDSAEKCPTGRQFFVYSATDAPPNQRPQGPPGITSAISNHFAPCLTTFERGKMNGTMDGNYDHAPHDGSFMFTSESVGEGHPDKICDQISDAVLDAHLKQDPDAKVACETVCKTGMVLLCGEITSRANVDYQRVVRDTIRYIGYDNSEKGFDYKTCNVLVALEQQSPDIAQGVHIDRLESDIGAGDQGLMFGYATDETEECMPLTIVLAHKLNAKMAELRRNGTVPWLRPDSKTQVTVHYTQENGAVIPKRVHTVVISVQHDDYVSLEEQKKVLKEKVIKAVVPSKYLDENTIYHLQPSGRFVIGGPQGDAGVTGRKIIVDTYGGWGAHGGGAFSGKDYTKVDRSAAYAARWVAKSLVKA</sequence>
<keyword evidence="20" id="KW-1185">Reference proteome</keyword>
<evidence type="ECO:0000256" key="9">
    <source>
        <dbReference type="ARBA" id="ARBA00022840"/>
    </source>
</evidence>
<evidence type="ECO:0000256" key="1">
    <source>
        <dbReference type="ARBA" id="ARBA00004141"/>
    </source>
</evidence>
<keyword evidence="11 15" id="KW-0630">Potassium</keyword>
<dbReference type="Pfam" id="PF00002">
    <property type="entry name" value="7tm_2"/>
    <property type="match status" value="1"/>
</dbReference>
<keyword evidence="12 17" id="KW-1133">Transmembrane helix</keyword>
<dbReference type="FunFam" id="3.30.300.10:FF:000003">
    <property type="entry name" value="S-adenosylmethionine synthase"/>
    <property type="match status" value="1"/>
</dbReference>
<evidence type="ECO:0000313" key="19">
    <source>
        <dbReference type="EMBL" id="GLD60009.1"/>
    </source>
</evidence>
<dbReference type="EMBL" id="BRZM01000039">
    <property type="protein sequence ID" value="GLD60009.1"/>
    <property type="molecule type" value="Genomic_DNA"/>
</dbReference>
<dbReference type="InterPro" id="IPR022636">
    <property type="entry name" value="S-AdoMet_synthetase_sfam"/>
</dbReference>
<comment type="cofactor">
    <cofactor evidence="15">
        <name>K(+)</name>
        <dbReference type="ChEBI" id="CHEBI:29103"/>
    </cofactor>
    <text evidence="15">Binds 1 potassium ion per subunit. The potassium ion interacts primarily with the substrate.</text>
</comment>
<keyword evidence="6 17" id="KW-0812">Transmembrane</keyword>
<feature type="transmembrane region" description="Helical" evidence="17">
    <location>
        <begin position="260"/>
        <end position="280"/>
    </location>
</feature>
<evidence type="ECO:0000256" key="2">
    <source>
        <dbReference type="ARBA" id="ARBA00005224"/>
    </source>
</evidence>
<gene>
    <name evidence="19" type="ORF">AKAME5_001195500</name>
</gene>
<feature type="non-terminal residue" evidence="19">
    <location>
        <position position="1"/>
    </location>
</feature>
<proteinExistence type="inferred from homology"/>
<comment type="subcellular location">
    <subcellularLocation>
        <location evidence="1">Membrane</location>
        <topology evidence="1">Multi-pass membrane protein</topology>
    </subcellularLocation>
</comment>
<protein>
    <recommendedName>
        <fullName evidence="15">S-adenosylmethionine synthase</fullName>
        <ecNumber evidence="15">2.5.1.6</ecNumber>
    </recommendedName>
</protein>
<evidence type="ECO:0000256" key="5">
    <source>
        <dbReference type="ARBA" id="ARBA00022679"/>
    </source>
</evidence>
<evidence type="ECO:0000256" key="8">
    <source>
        <dbReference type="ARBA" id="ARBA00022741"/>
    </source>
</evidence>
<evidence type="ECO:0000256" key="15">
    <source>
        <dbReference type="RuleBase" id="RU000541"/>
    </source>
</evidence>
<dbReference type="InterPro" id="IPR022631">
    <property type="entry name" value="ADOMET_SYNTHASE_CS"/>
</dbReference>
<keyword evidence="13 17" id="KW-0472">Membrane</keyword>
<evidence type="ECO:0000256" key="6">
    <source>
        <dbReference type="ARBA" id="ARBA00022692"/>
    </source>
</evidence>
<feature type="transmembrane region" description="Helical" evidence="17">
    <location>
        <begin position="100"/>
        <end position="122"/>
    </location>
</feature>
<evidence type="ECO:0000256" key="14">
    <source>
        <dbReference type="ARBA" id="ARBA00048344"/>
    </source>
</evidence>
<keyword evidence="4 15" id="KW-0554">One-carbon metabolism</keyword>
<dbReference type="Pfam" id="PF00438">
    <property type="entry name" value="S-AdoMet_synt_N"/>
    <property type="match status" value="1"/>
</dbReference>
<dbReference type="PRINTS" id="PR00249">
    <property type="entry name" value="GPCRSECRETIN"/>
</dbReference>
<dbReference type="GO" id="GO:0004930">
    <property type="term" value="F:G protein-coupled receptor activity"/>
    <property type="evidence" value="ECO:0007669"/>
    <property type="project" value="InterPro"/>
</dbReference>
<dbReference type="EC" id="2.5.1.6" evidence="15"/>
<evidence type="ECO:0000256" key="10">
    <source>
        <dbReference type="ARBA" id="ARBA00022842"/>
    </source>
</evidence>
<evidence type="ECO:0000256" key="7">
    <source>
        <dbReference type="ARBA" id="ARBA00022723"/>
    </source>
</evidence>
<feature type="transmembrane region" description="Helical" evidence="17">
    <location>
        <begin position="142"/>
        <end position="169"/>
    </location>
</feature>
<dbReference type="GO" id="GO:0007166">
    <property type="term" value="P:cell surface receptor signaling pathway"/>
    <property type="evidence" value="ECO:0007669"/>
    <property type="project" value="InterPro"/>
</dbReference>